<keyword evidence="2" id="KW-0460">Magnesium</keyword>
<dbReference type="GO" id="GO:0045547">
    <property type="term" value="F:ditrans,polycis-polyprenyl diphosphate synthase [(2E,6E)-farnesyl diphosphate specific] activity"/>
    <property type="evidence" value="ECO:0007669"/>
    <property type="project" value="TreeGrafter"/>
</dbReference>
<comment type="function">
    <text evidence="2">Catalyzes the condensation of isopentenyl diphosphate (IPP) with allylic pyrophosphates generating different type of terpenoids.</text>
</comment>
<proteinExistence type="inferred from homology"/>
<dbReference type="Gene3D" id="3.40.1180.10">
    <property type="entry name" value="Decaprenyl diphosphate synthase-like"/>
    <property type="match status" value="1"/>
</dbReference>
<feature type="binding site" evidence="2">
    <location>
        <position position="37"/>
    </location>
    <ligand>
        <name>substrate</name>
    </ligand>
</feature>
<dbReference type="InterPro" id="IPR036424">
    <property type="entry name" value="UPP_synth-like_sf"/>
</dbReference>
<keyword evidence="1 2" id="KW-0808">Transferase</keyword>
<feature type="binding site" evidence="2">
    <location>
        <begin position="21"/>
        <end position="24"/>
    </location>
    <ligand>
        <name>substrate</name>
    </ligand>
</feature>
<reference evidence="3" key="1">
    <citation type="submission" date="2020-10" db="EMBL/GenBank/DDBJ databases">
        <authorList>
            <person name="Gilroy R."/>
        </authorList>
    </citation>
    <scope>NUCLEOTIDE SEQUENCE</scope>
    <source>
        <strain evidence="3">1748</strain>
    </source>
</reference>
<comment type="subunit">
    <text evidence="2">Homodimer.</text>
</comment>
<sequence>MADKKFTLEKKLDHIAFIMDGNGRWAKKRLLSRSLGHRAGVKNISPIVRECFNTYGIKVVSLFCFSTENWKRPESEISYLFRLLKTFFEDEIESFIKEGVKIIINGELDDPRIPSEIIEVFNSATERTKNNTEHIFNVLFNYGGRKEFIRVCKSACLDYLERSKNGDTNLDFLNEEYLQNKFDSSLPDVDLLIRTSGEERISNCLLYEIAYAELEFCDEYWPSFSKKDLERCLVEYQSRSRRYGGLKNE</sequence>
<organism evidence="3 4">
    <name type="scientific">Candidatus Scatoplasma merdavium</name>
    <dbReference type="NCBI Taxonomy" id="2840932"/>
    <lineage>
        <taxon>Bacteria</taxon>
        <taxon>Bacillati</taxon>
        <taxon>Bacillota</taxon>
        <taxon>Bacilli</taxon>
        <taxon>Bacillales</taxon>
        <taxon>Candidatus Scatoplasma</taxon>
    </lineage>
</organism>
<feature type="binding site" evidence="2">
    <location>
        <position position="213"/>
    </location>
    <ligand>
        <name>Mg(2+)</name>
        <dbReference type="ChEBI" id="CHEBI:18420"/>
    </ligand>
</feature>
<dbReference type="HAMAP" id="MF_01139">
    <property type="entry name" value="ISPT"/>
    <property type="match status" value="1"/>
</dbReference>
<keyword evidence="2" id="KW-0479">Metal-binding</keyword>
<gene>
    <name evidence="3" type="primary">uppS</name>
    <name evidence="3" type="ORF">IAC78_00965</name>
</gene>
<comment type="caution">
    <text evidence="3">The sequence shown here is derived from an EMBL/GenBank/DDBJ whole genome shotgun (WGS) entry which is preliminary data.</text>
</comment>
<evidence type="ECO:0000256" key="1">
    <source>
        <dbReference type="ARBA" id="ARBA00022679"/>
    </source>
</evidence>
<feature type="active site" description="Proton acceptor" evidence="2">
    <location>
        <position position="69"/>
    </location>
</feature>
<dbReference type="GO" id="GO:0000287">
    <property type="term" value="F:magnesium ion binding"/>
    <property type="evidence" value="ECO:0007669"/>
    <property type="project" value="UniProtKB-UniRule"/>
</dbReference>
<feature type="binding site" evidence="2">
    <location>
        <position position="72"/>
    </location>
    <ligand>
        <name>substrate</name>
    </ligand>
</feature>
<feature type="active site" evidence="2">
    <location>
        <position position="20"/>
    </location>
</feature>
<dbReference type="EMBL" id="JADING010000026">
    <property type="protein sequence ID" value="MBO8414041.1"/>
    <property type="molecule type" value="Genomic_DNA"/>
</dbReference>
<feature type="binding site" evidence="2">
    <location>
        <begin position="200"/>
        <end position="202"/>
    </location>
    <ligand>
        <name>substrate</name>
    </ligand>
</feature>
<dbReference type="NCBIfam" id="TIGR00055">
    <property type="entry name" value="uppS"/>
    <property type="match status" value="1"/>
</dbReference>
<feature type="binding site" evidence="2">
    <location>
        <position position="194"/>
    </location>
    <ligand>
        <name>substrate</name>
    </ligand>
</feature>
<evidence type="ECO:0000313" key="4">
    <source>
        <dbReference type="Proteomes" id="UP000823629"/>
    </source>
</evidence>
<dbReference type="CDD" id="cd00475">
    <property type="entry name" value="Cis_IPPS"/>
    <property type="match status" value="1"/>
</dbReference>
<dbReference type="AlphaFoldDB" id="A0A9D9D502"/>
<dbReference type="Pfam" id="PF01255">
    <property type="entry name" value="Prenyltransf"/>
    <property type="match status" value="1"/>
</dbReference>
<dbReference type="PANTHER" id="PTHR10291:SF0">
    <property type="entry name" value="DEHYDRODOLICHYL DIPHOSPHATE SYNTHASE 2"/>
    <property type="match status" value="1"/>
</dbReference>
<accession>A0A9D9D502</accession>
<dbReference type="InterPro" id="IPR001441">
    <property type="entry name" value="UPP_synth-like"/>
</dbReference>
<feature type="binding site" evidence="2">
    <location>
        <begin position="66"/>
        <end position="68"/>
    </location>
    <ligand>
        <name>substrate</name>
    </ligand>
</feature>
<reference evidence="3" key="2">
    <citation type="journal article" date="2021" name="PeerJ">
        <title>Extensive microbial diversity within the chicken gut microbiome revealed by metagenomics and culture.</title>
        <authorList>
            <person name="Gilroy R."/>
            <person name="Ravi A."/>
            <person name="Getino M."/>
            <person name="Pursley I."/>
            <person name="Horton D.L."/>
            <person name="Alikhan N.F."/>
            <person name="Baker D."/>
            <person name="Gharbi K."/>
            <person name="Hall N."/>
            <person name="Watson M."/>
            <person name="Adriaenssens E.M."/>
            <person name="Foster-Nyarko E."/>
            <person name="Jarju S."/>
            <person name="Secka A."/>
            <person name="Antonio M."/>
            <person name="Oren A."/>
            <person name="Chaudhuri R.R."/>
            <person name="La Ragione R."/>
            <person name="Hildebrand F."/>
            <person name="Pallen M.J."/>
        </authorList>
    </citation>
    <scope>NUCLEOTIDE SEQUENCE</scope>
    <source>
        <strain evidence="3">1748</strain>
    </source>
</reference>
<dbReference type="EC" id="2.5.1.-" evidence="2"/>
<dbReference type="Proteomes" id="UP000823629">
    <property type="component" value="Unassembled WGS sequence"/>
</dbReference>
<feature type="binding site" evidence="2">
    <location>
        <position position="25"/>
    </location>
    <ligand>
        <name>substrate</name>
    </ligand>
</feature>
<feature type="binding site" evidence="2">
    <location>
        <position position="33"/>
    </location>
    <ligand>
        <name>substrate</name>
    </ligand>
</feature>
<evidence type="ECO:0000256" key="2">
    <source>
        <dbReference type="HAMAP-Rule" id="MF_01139"/>
    </source>
</evidence>
<feature type="binding site" evidence="2">
    <location>
        <position position="20"/>
    </location>
    <ligand>
        <name>Mg(2+)</name>
        <dbReference type="ChEBI" id="CHEBI:18420"/>
    </ligand>
</feature>
<dbReference type="GO" id="GO:0016094">
    <property type="term" value="P:polyprenol biosynthetic process"/>
    <property type="evidence" value="ECO:0007669"/>
    <property type="project" value="TreeGrafter"/>
</dbReference>
<dbReference type="SUPFAM" id="SSF64005">
    <property type="entry name" value="Undecaprenyl diphosphate synthase"/>
    <property type="match status" value="1"/>
</dbReference>
<evidence type="ECO:0000313" key="3">
    <source>
        <dbReference type="EMBL" id="MBO8414041.1"/>
    </source>
</evidence>
<comment type="cofactor">
    <cofactor evidence="2">
        <name>Mg(2+)</name>
        <dbReference type="ChEBI" id="CHEBI:18420"/>
    </cofactor>
    <text evidence="2">Binds 2 magnesium ions per subunit.</text>
</comment>
<name>A0A9D9D502_9BACL</name>
<feature type="binding site" evidence="2">
    <location>
        <position position="70"/>
    </location>
    <ligand>
        <name>substrate</name>
    </ligand>
</feature>
<protein>
    <recommendedName>
        <fullName evidence="2">Isoprenyl transferase</fullName>
        <ecNumber evidence="2">2.5.1.-</ecNumber>
    </recommendedName>
</protein>
<comment type="similarity">
    <text evidence="2">Belongs to the UPP synthase family.</text>
</comment>
<dbReference type="PANTHER" id="PTHR10291">
    <property type="entry name" value="DEHYDRODOLICHYL DIPHOSPHATE SYNTHASE FAMILY MEMBER"/>
    <property type="match status" value="1"/>
</dbReference>